<name>A0A8B7XJN0_ACAPL</name>
<dbReference type="PANTHER" id="PTHR22929">
    <property type="entry name" value="RNA POLYMERASE III TRANSCRIPTION INITIATION FACTOR B"/>
    <property type="match status" value="1"/>
</dbReference>
<proteinExistence type="predicted"/>
<feature type="region of interest" description="Disordered" evidence="1">
    <location>
        <begin position="806"/>
        <end position="846"/>
    </location>
</feature>
<evidence type="ECO:0000256" key="1">
    <source>
        <dbReference type="SAM" id="MobiDB-lite"/>
    </source>
</evidence>
<feature type="region of interest" description="Disordered" evidence="1">
    <location>
        <begin position="379"/>
        <end position="408"/>
    </location>
</feature>
<dbReference type="GO" id="GO:0001156">
    <property type="term" value="F:TFIIIC-class transcription factor complex binding"/>
    <property type="evidence" value="ECO:0007669"/>
    <property type="project" value="TreeGrafter"/>
</dbReference>
<feature type="compositionally biased region" description="Basic and acidic residues" evidence="1">
    <location>
        <begin position="588"/>
        <end position="602"/>
    </location>
</feature>
<evidence type="ECO:0000313" key="3">
    <source>
        <dbReference type="Proteomes" id="UP000694845"/>
    </source>
</evidence>
<dbReference type="GO" id="GO:0070898">
    <property type="term" value="P:RNA polymerase III preinitiation complex assembly"/>
    <property type="evidence" value="ECO:0007669"/>
    <property type="project" value="TreeGrafter"/>
</dbReference>
<feature type="compositionally biased region" description="Polar residues" evidence="1">
    <location>
        <begin position="631"/>
        <end position="649"/>
    </location>
</feature>
<dbReference type="GO" id="GO:0000126">
    <property type="term" value="C:transcription factor TFIIIB complex"/>
    <property type="evidence" value="ECO:0007669"/>
    <property type="project" value="TreeGrafter"/>
</dbReference>
<feature type="compositionally biased region" description="Pro residues" evidence="1">
    <location>
        <begin position="764"/>
        <end position="776"/>
    </location>
</feature>
<dbReference type="Proteomes" id="UP000694845">
    <property type="component" value="Unplaced"/>
</dbReference>
<feature type="compositionally biased region" description="Polar residues" evidence="1">
    <location>
        <begin position="148"/>
        <end position="161"/>
    </location>
</feature>
<feature type="compositionally biased region" description="Basic and acidic residues" evidence="1">
    <location>
        <begin position="27"/>
        <end position="40"/>
    </location>
</feature>
<feature type="compositionally biased region" description="Basic and acidic residues" evidence="1">
    <location>
        <begin position="569"/>
        <end position="580"/>
    </location>
</feature>
<dbReference type="GeneID" id="110974018"/>
<feature type="region of interest" description="Disordered" evidence="1">
    <location>
        <begin position="496"/>
        <end position="676"/>
    </location>
</feature>
<feature type="compositionally biased region" description="Basic and acidic residues" evidence="1">
    <location>
        <begin position="503"/>
        <end position="551"/>
    </location>
</feature>
<feature type="compositionally biased region" description="Polar residues" evidence="1">
    <location>
        <begin position="12"/>
        <end position="25"/>
    </location>
</feature>
<feature type="compositionally biased region" description="Polar residues" evidence="1">
    <location>
        <begin position="886"/>
        <end position="895"/>
    </location>
</feature>
<feature type="region of interest" description="Disordered" evidence="1">
    <location>
        <begin position="873"/>
        <end position="935"/>
    </location>
</feature>
<dbReference type="SMART" id="SM00717">
    <property type="entry name" value="SANT"/>
    <property type="match status" value="1"/>
</dbReference>
<feature type="region of interest" description="Disordered" evidence="1">
    <location>
        <begin position="760"/>
        <end position="781"/>
    </location>
</feature>
<feature type="compositionally biased region" description="Low complexity" evidence="1">
    <location>
        <begin position="811"/>
        <end position="824"/>
    </location>
</feature>
<feature type="region of interest" description="Disordered" evidence="1">
    <location>
        <begin position="1"/>
        <end position="346"/>
    </location>
</feature>
<feature type="domain" description="Myb-like" evidence="2">
    <location>
        <begin position="460"/>
        <end position="508"/>
    </location>
</feature>
<dbReference type="InterPro" id="IPR039467">
    <property type="entry name" value="TFIIIB_B''_Myb"/>
</dbReference>
<feature type="compositionally biased region" description="Acidic residues" evidence="1">
    <location>
        <begin position="394"/>
        <end position="404"/>
    </location>
</feature>
<feature type="compositionally biased region" description="Basic and acidic residues" evidence="1">
    <location>
        <begin position="100"/>
        <end position="112"/>
    </location>
</feature>
<feature type="region of interest" description="Disordered" evidence="1">
    <location>
        <begin position="351"/>
        <end position="370"/>
    </location>
</feature>
<protein>
    <submittedName>
        <fullName evidence="4">Serine/arginine repetitive matrix protein 2-like</fullName>
    </submittedName>
</protein>
<keyword evidence="3" id="KW-1185">Reference proteome</keyword>
<feature type="compositionally biased region" description="Basic and acidic residues" evidence="1">
    <location>
        <begin position="294"/>
        <end position="324"/>
    </location>
</feature>
<dbReference type="OMA" id="FPRTIMT"/>
<sequence length="1120" mass="122639">MSTRRAKIRPSINLSASRRSVTTPASKAKDPTASKPEAAEPKTGLRSSTKPTIPQPSKPQVNSVQRHQEEPKVQTQQQEELNHEKPKQADKQQQQKSLQRQREKDREKRQQDDIQGEPDPLPSEEDSLGALTQPAPVSPTKHPAKPSLKSTPESPLKSSATVRRKRINAVPNLGQPRLRSGPALPVKTAARASVTPEREVEVERGGARGRVGRAGGSRPEPEAGEMGPPLHPPPVQRVISASASSTPTPDKEPTREAPNRSEEPSLPATVTSQSSHAPSSTTTPLRPTLARTDSVTEKHPVGSENIYEKKLRELKDRIDSETPSRRRRHYVKQKVQPPERSKMTMSDLIYFNPKTSPMKNIPAGKEKKFPRTIMTENVASANNSVNSSAHNSENEEGDEEEDIDPFAPQVKIGPDGSIILDNTSLVKDASPAKNLHLSDSDVVEEEFSRTTYSSFRDRKHTTAWSQKDTEKFYRALSAVGTDFSMIKAMFPKRTRQQIKNKFKREERLNRQRLDRAIRERKQLDMSLFDKEPSSDSELENHAEKKSNEKGKSKSTGKRRGKGRGKNKGKIKDEDAEKDSDVELINDDVDAKAGGDGDSKDVNAGDAEGEMAKDGAARQSDGSEDEIDMETILSQPTRSGRQPKVKTTFTVEEPQRRRKGPYKRSSMEDPNYASRRLERLNREREIILARRKATKSNFPPYTSGGAVPSPSSGPANPSLRQVSLAGLRQVAGEGKNQGIELPGSRGISTINTPMGRFIVSVPQQPSSPRPVGSPTPEVPSSAAGAGVAKKVLRTHIFVISSPDGTQNIIQVPVQPDPTSQDSSQPPRSPQPAQNLSQAGPAVHNPPTAPRIIVRTLRPNPQQTATTMRQVVLPSPQQLPGSSSMSQTGDQVASASPLSGPAVITTAHNQRAQVERSPQRSQHYHLGKRGNADPLTLQTPGSNKVIVISPHAQVPSRISEAAVETTCSSNFGETRSLGNSISPKVITQTHHSAETVQHHEHNLTSESHERVSHMTSNMDTDWLLRDETVGHEVNIPTSDFEEATETEEAFIPPASNVGRPPLMNIGTDQAVMDHVTEENLTAQDILEQMTYEEGVGGDVGANMEVAINEEIITQIANTMEVE</sequence>
<dbReference type="KEGG" id="aplc:110974018"/>
<dbReference type="InterPro" id="IPR001005">
    <property type="entry name" value="SANT/Myb"/>
</dbReference>
<reference evidence="4" key="1">
    <citation type="submission" date="2025-08" db="UniProtKB">
        <authorList>
            <consortium name="RefSeq"/>
        </authorList>
    </citation>
    <scope>IDENTIFICATION</scope>
</reference>
<dbReference type="OrthoDB" id="272624at2759"/>
<dbReference type="InterPro" id="IPR009057">
    <property type="entry name" value="Homeodomain-like_sf"/>
</dbReference>
<dbReference type="PANTHER" id="PTHR22929:SF0">
    <property type="entry name" value="TRANSCRIPTION FACTOR TFIIIB COMPONENT B'' HOMOLOG"/>
    <property type="match status" value="1"/>
</dbReference>
<evidence type="ECO:0000259" key="2">
    <source>
        <dbReference type="SMART" id="SM00717"/>
    </source>
</evidence>
<organism evidence="3 4">
    <name type="scientific">Acanthaster planci</name>
    <name type="common">Crown-of-thorns starfish</name>
    <dbReference type="NCBI Taxonomy" id="133434"/>
    <lineage>
        <taxon>Eukaryota</taxon>
        <taxon>Metazoa</taxon>
        <taxon>Echinodermata</taxon>
        <taxon>Eleutherozoa</taxon>
        <taxon>Asterozoa</taxon>
        <taxon>Asteroidea</taxon>
        <taxon>Valvatacea</taxon>
        <taxon>Valvatida</taxon>
        <taxon>Acanthasteridae</taxon>
        <taxon>Acanthaster</taxon>
    </lineage>
</organism>
<dbReference type="AlphaFoldDB" id="A0A8B7XJN0"/>
<evidence type="ECO:0000313" key="4">
    <source>
        <dbReference type="RefSeq" id="XP_022081003.1"/>
    </source>
</evidence>
<feature type="region of interest" description="Disordered" evidence="1">
    <location>
        <begin position="689"/>
        <end position="718"/>
    </location>
</feature>
<dbReference type="CDD" id="cd00167">
    <property type="entry name" value="SANT"/>
    <property type="match status" value="1"/>
</dbReference>
<dbReference type="SUPFAM" id="SSF46689">
    <property type="entry name" value="Homeodomain-like"/>
    <property type="match status" value="1"/>
</dbReference>
<feature type="compositionally biased region" description="Polar residues" evidence="1">
    <location>
        <begin position="239"/>
        <end position="248"/>
    </location>
</feature>
<dbReference type="Gene3D" id="1.10.10.60">
    <property type="entry name" value="Homeodomain-like"/>
    <property type="match status" value="1"/>
</dbReference>
<feature type="compositionally biased region" description="Low complexity" evidence="1">
    <location>
        <begin position="277"/>
        <end position="292"/>
    </location>
</feature>
<feature type="compositionally biased region" description="Basic and acidic residues" evidence="1">
    <location>
        <begin position="196"/>
        <end position="206"/>
    </location>
</feature>
<feature type="compositionally biased region" description="Low complexity" evidence="1">
    <location>
        <begin position="873"/>
        <end position="885"/>
    </location>
</feature>
<feature type="compositionally biased region" description="Basic and acidic residues" evidence="1">
    <location>
        <begin position="80"/>
        <end position="90"/>
    </location>
</feature>
<feature type="compositionally biased region" description="Basic residues" evidence="1">
    <location>
        <begin position="552"/>
        <end position="568"/>
    </location>
</feature>
<dbReference type="Pfam" id="PF15963">
    <property type="entry name" value="Myb_DNA-bind_7"/>
    <property type="match status" value="1"/>
</dbReference>
<feature type="compositionally biased region" description="Low complexity" evidence="1">
    <location>
        <begin position="379"/>
        <end position="391"/>
    </location>
</feature>
<dbReference type="RefSeq" id="XP_022081003.1">
    <property type="nucleotide sequence ID" value="XM_022225311.1"/>
</dbReference>
<gene>
    <name evidence="4" type="primary">LOC110974018</name>
</gene>
<feature type="compositionally biased region" description="Low complexity" evidence="1">
    <location>
        <begin position="702"/>
        <end position="717"/>
    </location>
</feature>
<feature type="compositionally biased region" description="Basic and acidic residues" evidence="1">
    <location>
        <begin position="249"/>
        <end position="263"/>
    </location>
</feature>
<accession>A0A8B7XJN0</accession>